<feature type="domain" description="Response regulatory" evidence="10">
    <location>
        <begin position="2"/>
        <end position="116"/>
    </location>
</feature>
<feature type="DNA-binding region" description="OmpR/PhoB-type" evidence="9">
    <location>
        <begin position="124"/>
        <end position="218"/>
    </location>
</feature>
<evidence type="ECO:0000256" key="4">
    <source>
        <dbReference type="ARBA" id="ARBA00023012"/>
    </source>
</evidence>
<comment type="caution">
    <text evidence="12">The sequence shown here is derived from an EMBL/GenBank/DDBJ whole genome shotgun (WGS) entry which is preliminary data.</text>
</comment>
<evidence type="ECO:0000256" key="6">
    <source>
        <dbReference type="ARBA" id="ARBA00023125"/>
    </source>
</evidence>
<dbReference type="GO" id="GO:0032993">
    <property type="term" value="C:protein-DNA complex"/>
    <property type="evidence" value="ECO:0007669"/>
    <property type="project" value="TreeGrafter"/>
</dbReference>
<dbReference type="GO" id="GO:0006355">
    <property type="term" value="P:regulation of DNA-templated transcription"/>
    <property type="evidence" value="ECO:0007669"/>
    <property type="project" value="InterPro"/>
</dbReference>
<dbReference type="InterPro" id="IPR016032">
    <property type="entry name" value="Sig_transdc_resp-reg_C-effctor"/>
</dbReference>
<dbReference type="PANTHER" id="PTHR48111:SF35">
    <property type="entry name" value="TRANSCRIPTIONAL REGULATORY PROTEIN QSEB"/>
    <property type="match status" value="1"/>
</dbReference>
<dbReference type="PANTHER" id="PTHR48111">
    <property type="entry name" value="REGULATOR OF RPOS"/>
    <property type="match status" value="1"/>
</dbReference>
<dbReference type="AlphaFoldDB" id="A0AAW4GIJ0"/>
<evidence type="ECO:0000256" key="1">
    <source>
        <dbReference type="ARBA" id="ARBA00004496"/>
    </source>
</evidence>
<organism evidence="12 15">
    <name type="scientific">Stenotrophomonas lactitubi</name>
    <dbReference type="NCBI Taxonomy" id="2045214"/>
    <lineage>
        <taxon>Bacteria</taxon>
        <taxon>Pseudomonadati</taxon>
        <taxon>Pseudomonadota</taxon>
        <taxon>Gammaproteobacteria</taxon>
        <taxon>Lysobacterales</taxon>
        <taxon>Lysobacteraceae</taxon>
        <taxon>Stenotrophomonas</taxon>
    </lineage>
</organism>
<keyword evidence="3 8" id="KW-0597">Phosphoprotein</keyword>
<dbReference type="CDD" id="cd17624">
    <property type="entry name" value="REC_OmpR_PmrA-like"/>
    <property type="match status" value="1"/>
</dbReference>
<keyword evidence="14" id="KW-1185">Reference proteome</keyword>
<evidence type="ECO:0000313" key="14">
    <source>
        <dbReference type="Proteomes" id="UP000749453"/>
    </source>
</evidence>
<dbReference type="Gene3D" id="6.10.250.690">
    <property type="match status" value="1"/>
</dbReference>
<gene>
    <name evidence="12" type="ORF">JJW18_13830</name>
    <name evidence="13" type="ORF">JJW19_11025</name>
</gene>
<dbReference type="SUPFAM" id="SSF52172">
    <property type="entry name" value="CheY-like"/>
    <property type="match status" value="1"/>
</dbReference>
<dbReference type="InterPro" id="IPR011006">
    <property type="entry name" value="CheY-like_superfamily"/>
</dbReference>
<dbReference type="InterPro" id="IPR036388">
    <property type="entry name" value="WH-like_DNA-bd_sf"/>
</dbReference>
<evidence type="ECO:0000313" key="15">
    <source>
        <dbReference type="Proteomes" id="UP000784064"/>
    </source>
</evidence>
<dbReference type="RefSeq" id="WP_205405424.1">
    <property type="nucleotide sequence ID" value="NZ_JAFFTA010000020.1"/>
</dbReference>
<dbReference type="InterPro" id="IPR039420">
    <property type="entry name" value="WalR-like"/>
</dbReference>
<feature type="domain" description="OmpR/PhoB-type" evidence="11">
    <location>
        <begin position="124"/>
        <end position="218"/>
    </location>
</feature>
<dbReference type="Proteomes" id="UP000749453">
    <property type="component" value="Unassembled WGS sequence"/>
</dbReference>
<evidence type="ECO:0000256" key="3">
    <source>
        <dbReference type="ARBA" id="ARBA00022553"/>
    </source>
</evidence>
<dbReference type="Gene3D" id="3.40.50.2300">
    <property type="match status" value="1"/>
</dbReference>
<evidence type="ECO:0000256" key="2">
    <source>
        <dbReference type="ARBA" id="ARBA00022490"/>
    </source>
</evidence>
<feature type="modified residue" description="4-aspartylphosphate" evidence="8">
    <location>
        <position position="51"/>
    </location>
</feature>
<dbReference type="CDD" id="cd00383">
    <property type="entry name" value="trans_reg_C"/>
    <property type="match status" value="1"/>
</dbReference>
<evidence type="ECO:0000313" key="12">
    <source>
        <dbReference type="EMBL" id="MBM9914547.1"/>
    </source>
</evidence>
<dbReference type="GO" id="GO:0000156">
    <property type="term" value="F:phosphorelay response regulator activity"/>
    <property type="evidence" value="ECO:0007669"/>
    <property type="project" value="TreeGrafter"/>
</dbReference>
<evidence type="ECO:0000256" key="8">
    <source>
        <dbReference type="PROSITE-ProRule" id="PRU00169"/>
    </source>
</evidence>
<evidence type="ECO:0000313" key="13">
    <source>
        <dbReference type="EMBL" id="MBM9938676.1"/>
    </source>
</evidence>
<reference evidence="14" key="1">
    <citation type="submission" date="2021-01" db="EMBL/GenBank/DDBJ databases">
        <title>Stenotrophomonas maltophilia.</title>
        <authorList>
            <person name="Yu Y."/>
        </authorList>
    </citation>
    <scope>NUCLEOTIDE SEQUENCE [LARGE SCALE GENOMIC DNA]</scope>
    <source>
        <strain evidence="14">As-6</strain>
    </source>
</reference>
<dbReference type="EMBL" id="JAFFTA010000020">
    <property type="protein sequence ID" value="MBM9914547.1"/>
    <property type="molecule type" value="Genomic_DNA"/>
</dbReference>
<protein>
    <submittedName>
        <fullName evidence="12">Response regulator</fullName>
    </submittedName>
</protein>
<dbReference type="EMBL" id="JAFFTB010000018">
    <property type="protein sequence ID" value="MBM9938676.1"/>
    <property type="molecule type" value="Genomic_DNA"/>
</dbReference>
<evidence type="ECO:0000256" key="7">
    <source>
        <dbReference type="ARBA" id="ARBA00023163"/>
    </source>
</evidence>
<evidence type="ECO:0000259" key="11">
    <source>
        <dbReference type="PROSITE" id="PS51755"/>
    </source>
</evidence>
<evidence type="ECO:0000259" key="10">
    <source>
        <dbReference type="PROSITE" id="PS50110"/>
    </source>
</evidence>
<comment type="subcellular location">
    <subcellularLocation>
        <location evidence="1">Cytoplasm</location>
    </subcellularLocation>
</comment>
<keyword evidence="4" id="KW-0902">Two-component regulatory system</keyword>
<dbReference type="InterPro" id="IPR001789">
    <property type="entry name" value="Sig_transdc_resp-reg_receiver"/>
</dbReference>
<dbReference type="SMART" id="SM00448">
    <property type="entry name" value="REC"/>
    <property type="match status" value="1"/>
</dbReference>
<dbReference type="GO" id="GO:0000976">
    <property type="term" value="F:transcription cis-regulatory region binding"/>
    <property type="evidence" value="ECO:0007669"/>
    <property type="project" value="TreeGrafter"/>
</dbReference>
<evidence type="ECO:0000256" key="5">
    <source>
        <dbReference type="ARBA" id="ARBA00023015"/>
    </source>
</evidence>
<name>A0AAW4GIJ0_9GAMM</name>
<proteinExistence type="predicted"/>
<dbReference type="SMART" id="SM00862">
    <property type="entry name" value="Trans_reg_C"/>
    <property type="match status" value="1"/>
</dbReference>
<keyword evidence="6 9" id="KW-0238">DNA-binding</keyword>
<dbReference type="Pfam" id="PF00072">
    <property type="entry name" value="Response_reg"/>
    <property type="match status" value="1"/>
</dbReference>
<keyword evidence="7" id="KW-0804">Transcription</keyword>
<dbReference type="GO" id="GO:0005829">
    <property type="term" value="C:cytosol"/>
    <property type="evidence" value="ECO:0007669"/>
    <property type="project" value="TreeGrafter"/>
</dbReference>
<dbReference type="Pfam" id="PF00486">
    <property type="entry name" value="Trans_reg_C"/>
    <property type="match status" value="1"/>
</dbReference>
<reference evidence="12" key="2">
    <citation type="submission" date="2021-01" db="EMBL/GenBank/DDBJ databases">
        <authorList>
            <person name="Yu Y."/>
        </authorList>
    </citation>
    <scope>NUCLEOTIDE SEQUENCE</scope>
    <source>
        <strain evidence="12">As-5</strain>
        <strain evidence="13">As-6</strain>
    </source>
</reference>
<evidence type="ECO:0000256" key="9">
    <source>
        <dbReference type="PROSITE-ProRule" id="PRU01091"/>
    </source>
</evidence>
<dbReference type="Gene3D" id="1.10.10.10">
    <property type="entry name" value="Winged helix-like DNA-binding domain superfamily/Winged helix DNA-binding domain"/>
    <property type="match status" value="1"/>
</dbReference>
<keyword evidence="5" id="KW-0805">Transcription regulation</keyword>
<sequence length="222" mass="24377">MRVLLIEDDDLIACGIQEGLVPHGFITHLASSASEAEARFVDNVYDAIVLDLGLPDRDGFDLLSVLRRMDGEVPVLILSARDGVDHRISGLQKGADDYLVKPFDMRELSARLHALIRRVAGRGVHEIIAGPLKVEPESGLAWIHGAPVSLSRKEVDLISHLANGRGRWTSVESLNRKLYGLSEDVGKNAMNVHIYNIRRKLGAESIESSRGLGYRLGWGIGQ</sequence>
<dbReference type="Proteomes" id="UP000784064">
    <property type="component" value="Unassembled WGS sequence"/>
</dbReference>
<keyword evidence="2" id="KW-0963">Cytoplasm</keyword>
<accession>A0AAW4GIJ0</accession>
<dbReference type="SUPFAM" id="SSF46894">
    <property type="entry name" value="C-terminal effector domain of the bipartite response regulators"/>
    <property type="match status" value="1"/>
</dbReference>
<dbReference type="PROSITE" id="PS51755">
    <property type="entry name" value="OMPR_PHOB"/>
    <property type="match status" value="1"/>
</dbReference>
<dbReference type="PROSITE" id="PS50110">
    <property type="entry name" value="RESPONSE_REGULATORY"/>
    <property type="match status" value="1"/>
</dbReference>
<dbReference type="InterPro" id="IPR001867">
    <property type="entry name" value="OmpR/PhoB-type_DNA-bd"/>
</dbReference>